<dbReference type="EMBL" id="JAVAMP010000004">
    <property type="protein sequence ID" value="MDP5274836.1"/>
    <property type="molecule type" value="Genomic_DNA"/>
</dbReference>
<keyword evidence="1" id="KW-0472">Membrane</keyword>
<name>A0ABT9IZN3_9BACL</name>
<dbReference type="InterPro" id="IPR008993">
    <property type="entry name" value="TIMP-like_OB-fold"/>
</dbReference>
<dbReference type="SUPFAM" id="SSF50242">
    <property type="entry name" value="TIMP-like"/>
    <property type="match status" value="1"/>
</dbReference>
<keyword evidence="3" id="KW-1185">Reference proteome</keyword>
<evidence type="ECO:0000313" key="3">
    <source>
        <dbReference type="Proteomes" id="UP001231941"/>
    </source>
</evidence>
<gene>
    <name evidence="2" type="ORF">Q5Y73_12020</name>
</gene>
<sequence length="178" mass="19914">MLMISTIFVLISFMIPFQVLACSCIGITSEEAFENADAVFLGKVLEVSVENNNYRVEMEVSASWKGVEEKDQTLFTSTGVGASCGILFEESKEYIVYAFQGEDGELTTNICSRTDLISNADEDLIMLETKEKIYEQQNTDQDQEDNTAILKSIIFIASFILVSALIIFLTSRKLKNNK</sequence>
<protein>
    <recommendedName>
        <fullName evidence="4">Tissue inhibitor of metalloproteinase</fullName>
    </recommendedName>
</protein>
<keyword evidence="1" id="KW-0812">Transmembrane</keyword>
<evidence type="ECO:0000256" key="1">
    <source>
        <dbReference type="SAM" id="Phobius"/>
    </source>
</evidence>
<evidence type="ECO:0000313" key="2">
    <source>
        <dbReference type="EMBL" id="MDP5274836.1"/>
    </source>
</evidence>
<accession>A0ABT9IZN3</accession>
<keyword evidence="1" id="KW-1133">Transmembrane helix</keyword>
<dbReference type="Proteomes" id="UP001231941">
    <property type="component" value="Unassembled WGS sequence"/>
</dbReference>
<feature type="transmembrane region" description="Helical" evidence="1">
    <location>
        <begin position="148"/>
        <end position="169"/>
    </location>
</feature>
<dbReference type="Gene3D" id="2.40.50.120">
    <property type="match status" value="1"/>
</dbReference>
<proteinExistence type="predicted"/>
<comment type="caution">
    <text evidence="2">The sequence shown here is derived from an EMBL/GenBank/DDBJ whole genome shotgun (WGS) entry which is preliminary data.</text>
</comment>
<reference evidence="2 3" key="1">
    <citation type="submission" date="2023-08" db="EMBL/GenBank/DDBJ databases">
        <authorList>
            <person name="Park J.-S."/>
        </authorList>
    </citation>
    <scope>NUCLEOTIDE SEQUENCE [LARGE SCALE GENOMIC DNA]</scope>
    <source>
        <strain evidence="2 3">2205SS18-9</strain>
    </source>
</reference>
<evidence type="ECO:0008006" key="4">
    <source>
        <dbReference type="Google" id="ProtNLM"/>
    </source>
</evidence>
<organism evidence="2 3">
    <name type="scientific">Chengkuizengella axinellae</name>
    <dbReference type="NCBI Taxonomy" id="3064388"/>
    <lineage>
        <taxon>Bacteria</taxon>
        <taxon>Bacillati</taxon>
        <taxon>Bacillota</taxon>
        <taxon>Bacilli</taxon>
        <taxon>Bacillales</taxon>
        <taxon>Paenibacillaceae</taxon>
        <taxon>Chengkuizengella</taxon>
    </lineage>
</organism>